<dbReference type="Proteomes" id="UP000600026">
    <property type="component" value="Unassembled WGS sequence"/>
</dbReference>
<organism evidence="2 3">
    <name type="scientific">Streptomyces xanthophaeus</name>
    <dbReference type="NCBI Taxonomy" id="67385"/>
    <lineage>
        <taxon>Bacteria</taxon>
        <taxon>Bacillati</taxon>
        <taxon>Actinomycetota</taxon>
        <taxon>Actinomycetes</taxon>
        <taxon>Kitasatosporales</taxon>
        <taxon>Streptomycetaceae</taxon>
        <taxon>Streptomyces</taxon>
    </lineage>
</organism>
<dbReference type="Pfam" id="PF13302">
    <property type="entry name" value="Acetyltransf_3"/>
    <property type="match status" value="1"/>
</dbReference>
<comment type="caution">
    <text evidence="2">The sequence shown here is derived from an EMBL/GenBank/DDBJ whole genome shotgun (WGS) entry which is preliminary data.</text>
</comment>
<evidence type="ECO:0000259" key="1">
    <source>
        <dbReference type="PROSITE" id="PS51186"/>
    </source>
</evidence>
<dbReference type="Gene3D" id="3.40.630.30">
    <property type="match status" value="1"/>
</dbReference>
<gene>
    <name evidence="2" type="ORF">Sxan_17820</name>
</gene>
<accession>A0A919GTJ4</accession>
<dbReference type="InterPro" id="IPR051908">
    <property type="entry name" value="Ribosomal_N-acetyltransferase"/>
</dbReference>
<evidence type="ECO:0000313" key="3">
    <source>
        <dbReference type="Proteomes" id="UP000600026"/>
    </source>
</evidence>
<name>A0A919GTJ4_9ACTN</name>
<dbReference type="OrthoDB" id="4543915at2"/>
<keyword evidence="3" id="KW-1185">Reference proteome</keyword>
<sequence>MDDLLTARLVLHPMTPGEAQHVAAGEPHGGARWEPGYPGAADVAGARAFLRVCASTGDPQPFGAYEIRRREDGRAIGGLGFHGPADAEGAVTIGYGLIPSARGAGYAAEALRALLALARGLGVTRVRGDADHDNRASHHVMTAAGMRMVAEDGRLKYYEITWAGRD</sequence>
<dbReference type="InterPro" id="IPR000182">
    <property type="entry name" value="GNAT_dom"/>
</dbReference>
<dbReference type="PROSITE" id="PS51186">
    <property type="entry name" value="GNAT"/>
    <property type="match status" value="1"/>
</dbReference>
<reference evidence="2" key="1">
    <citation type="submission" date="2020-09" db="EMBL/GenBank/DDBJ databases">
        <title>Whole genome shotgun sequence of Streptomyces xanthophaeus NBRC 12829.</title>
        <authorList>
            <person name="Komaki H."/>
            <person name="Tamura T."/>
        </authorList>
    </citation>
    <scope>NUCLEOTIDE SEQUENCE</scope>
    <source>
        <strain evidence="2">NBRC 12829</strain>
    </source>
</reference>
<proteinExistence type="predicted"/>
<dbReference type="RefSeq" id="WP_031143638.1">
    <property type="nucleotide sequence ID" value="NZ_BNEE01000004.1"/>
</dbReference>
<dbReference type="InterPro" id="IPR016181">
    <property type="entry name" value="Acyl_CoA_acyltransferase"/>
</dbReference>
<dbReference type="PANTHER" id="PTHR43441:SF6">
    <property type="entry name" value="N-ACETYLTRANSFERASE DOMAIN-CONTAINING PROTEIN"/>
    <property type="match status" value="1"/>
</dbReference>
<dbReference type="GO" id="GO:0008999">
    <property type="term" value="F:protein-N-terminal-alanine acetyltransferase activity"/>
    <property type="evidence" value="ECO:0007669"/>
    <property type="project" value="TreeGrafter"/>
</dbReference>
<dbReference type="PANTHER" id="PTHR43441">
    <property type="entry name" value="RIBOSOMAL-PROTEIN-SERINE ACETYLTRANSFERASE"/>
    <property type="match status" value="1"/>
</dbReference>
<dbReference type="GO" id="GO:1990189">
    <property type="term" value="F:protein N-terminal-serine acetyltransferase activity"/>
    <property type="evidence" value="ECO:0007669"/>
    <property type="project" value="TreeGrafter"/>
</dbReference>
<dbReference type="AlphaFoldDB" id="A0A919GTJ4"/>
<dbReference type="EMBL" id="BNEE01000004">
    <property type="protein sequence ID" value="GHI84418.1"/>
    <property type="molecule type" value="Genomic_DNA"/>
</dbReference>
<feature type="domain" description="N-acetyltransferase" evidence="1">
    <location>
        <begin position="9"/>
        <end position="163"/>
    </location>
</feature>
<dbReference type="SUPFAM" id="SSF55729">
    <property type="entry name" value="Acyl-CoA N-acyltransferases (Nat)"/>
    <property type="match status" value="1"/>
</dbReference>
<evidence type="ECO:0000313" key="2">
    <source>
        <dbReference type="EMBL" id="GHI84418.1"/>
    </source>
</evidence>
<dbReference type="GO" id="GO:0005737">
    <property type="term" value="C:cytoplasm"/>
    <property type="evidence" value="ECO:0007669"/>
    <property type="project" value="TreeGrafter"/>
</dbReference>
<protein>
    <recommendedName>
        <fullName evidence="1">N-acetyltransferase domain-containing protein</fullName>
    </recommendedName>
</protein>